<keyword evidence="2" id="KW-1133">Transmembrane helix</keyword>
<evidence type="ECO:0000256" key="1">
    <source>
        <dbReference type="SAM" id="MobiDB-lite"/>
    </source>
</evidence>
<feature type="domain" description="DUF6534" evidence="3">
    <location>
        <begin position="172"/>
        <end position="258"/>
    </location>
</feature>
<dbReference type="Pfam" id="PF20152">
    <property type="entry name" value="DUF6534"/>
    <property type="match status" value="1"/>
</dbReference>
<feature type="transmembrane region" description="Helical" evidence="2">
    <location>
        <begin position="207"/>
        <end position="228"/>
    </location>
</feature>
<dbReference type="STRING" id="1381753.V2WWF3"/>
<feature type="transmembrane region" description="Helical" evidence="2">
    <location>
        <begin position="164"/>
        <end position="186"/>
    </location>
</feature>
<comment type="caution">
    <text evidence="4">The sequence shown here is derived from an EMBL/GenBank/DDBJ whole genome shotgun (WGS) entry which is preliminary data.</text>
</comment>
<feature type="transmembrane region" description="Helical" evidence="2">
    <location>
        <begin position="234"/>
        <end position="254"/>
    </location>
</feature>
<keyword evidence="2" id="KW-0812">Transmembrane</keyword>
<gene>
    <name evidence="4" type="ORF">Moror_2303</name>
</gene>
<dbReference type="EMBL" id="AWSO01001000">
    <property type="protein sequence ID" value="ESK85917.1"/>
    <property type="molecule type" value="Genomic_DNA"/>
</dbReference>
<dbReference type="AlphaFoldDB" id="V2WWF3"/>
<dbReference type="PANTHER" id="PTHR40465">
    <property type="entry name" value="CHROMOSOME 1, WHOLE GENOME SHOTGUN SEQUENCE"/>
    <property type="match status" value="1"/>
</dbReference>
<feature type="transmembrane region" description="Helical" evidence="2">
    <location>
        <begin position="92"/>
        <end position="110"/>
    </location>
</feature>
<name>V2WWF3_MONRO</name>
<feature type="region of interest" description="Disordered" evidence="1">
    <location>
        <begin position="340"/>
        <end position="393"/>
    </location>
</feature>
<proteinExistence type="predicted"/>
<feature type="compositionally biased region" description="Basic and acidic residues" evidence="1">
    <location>
        <begin position="370"/>
        <end position="386"/>
    </location>
</feature>
<evidence type="ECO:0000256" key="2">
    <source>
        <dbReference type="SAM" id="Phobius"/>
    </source>
</evidence>
<evidence type="ECO:0000313" key="5">
    <source>
        <dbReference type="Proteomes" id="UP000017559"/>
    </source>
</evidence>
<dbReference type="PANTHER" id="PTHR40465:SF1">
    <property type="entry name" value="DUF6534 DOMAIN-CONTAINING PROTEIN"/>
    <property type="match status" value="1"/>
</dbReference>
<accession>V2WWF3</accession>
<dbReference type="HOGENOM" id="CLU_046025_1_0_1"/>
<reference evidence="4 5" key="1">
    <citation type="journal article" date="2014" name="BMC Genomics">
        <title>Genome and secretome analysis of the hemibiotrophic fungal pathogen, Moniliophthora roreri, which causes frosty pod rot disease of cacao: mechanisms of the biotrophic and necrotrophic phases.</title>
        <authorList>
            <person name="Meinhardt L.W."/>
            <person name="Costa G.G.L."/>
            <person name="Thomazella D.P.T."/>
            <person name="Teixeira P.J.P.L."/>
            <person name="Carazzolle M.F."/>
            <person name="Schuster S.C."/>
            <person name="Carlson J.E."/>
            <person name="Guiltinan M.J."/>
            <person name="Mieczkowski P."/>
            <person name="Farmer A."/>
            <person name="Ramaraj T."/>
            <person name="Crozier J."/>
            <person name="Davis R.E."/>
            <person name="Shao J."/>
            <person name="Melnick R.L."/>
            <person name="Pereira G.A.G."/>
            <person name="Bailey B.A."/>
        </authorList>
    </citation>
    <scope>NUCLEOTIDE SEQUENCE [LARGE SCALE GENOMIC DNA]</scope>
    <source>
        <strain evidence="4 5">MCA 2997</strain>
    </source>
</reference>
<feature type="transmembrane region" description="Helical" evidence="2">
    <location>
        <begin position="18"/>
        <end position="40"/>
    </location>
</feature>
<organism evidence="4 5">
    <name type="scientific">Moniliophthora roreri (strain MCA 2997)</name>
    <name type="common">Cocoa frosty pod rot fungus</name>
    <name type="synonym">Crinipellis roreri</name>
    <dbReference type="NCBI Taxonomy" id="1381753"/>
    <lineage>
        <taxon>Eukaryota</taxon>
        <taxon>Fungi</taxon>
        <taxon>Dikarya</taxon>
        <taxon>Basidiomycota</taxon>
        <taxon>Agaricomycotina</taxon>
        <taxon>Agaricomycetes</taxon>
        <taxon>Agaricomycetidae</taxon>
        <taxon>Agaricales</taxon>
        <taxon>Marasmiineae</taxon>
        <taxon>Marasmiaceae</taxon>
        <taxon>Moniliophthora</taxon>
    </lineage>
</organism>
<dbReference type="KEGG" id="mrr:Moror_2303"/>
<evidence type="ECO:0000313" key="4">
    <source>
        <dbReference type="EMBL" id="ESK85917.1"/>
    </source>
</evidence>
<keyword evidence="5" id="KW-1185">Reference proteome</keyword>
<keyword evidence="2" id="KW-0472">Membrane</keyword>
<sequence length="393" mass="43860">MASSLARGVDLSSLVDPIFYGALISVCLFGICISQTWTYFNTNDDRWPLQSIIGFLFALVFGCTLLETLMLHHYFIANFGNILEFTLITPELSVLTLFTLVVTVMSDLIFASRVWRLQRVHWSFTAIIVATAIGALIPGIKMVNAVFTVPRVSTLIAAERKIEVGFINILAALSQCTATAALWWSFKAHMSEVMNTPQTILQRLMMIAVNRGALLTICQLMVAFMYFYHPEKFYWAPFHSVLAPLYYTTMLATLNARNEFGREKKDLPVGQSTTNLFGTGTYRMENDVDFGVPLPSLPVARSREDIETGYGSSGLVKREVNKEKEENESTTMNLRTFLVVNPGTRSPPGSPPGTTETGAYNPYSESENGDQDHNIPIEQSNRDAPRRLPPVPM</sequence>
<feature type="transmembrane region" description="Helical" evidence="2">
    <location>
        <begin position="52"/>
        <end position="72"/>
    </location>
</feature>
<dbReference type="Proteomes" id="UP000017559">
    <property type="component" value="Unassembled WGS sequence"/>
</dbReference>
<evidence type="ECO:0000259" key="3">
    <source>
        <dbReference type="Pfam" id="PF20152"/>
    </source>
</evidence>
<dbReference type="InterPro" id="IPR045339">
    <property type="entry name" value="DUF6534"/>
</dbReference>
<protein>
    <recommendedName>
        <fullName evidence="3">DUF6534 domain-containing protein</fullName>
    </recommendedName>
</protein>
<feature type="transmembrane region" description="Helical" evidence="2">
    <location>
        <begin position="122"/>
        <end position="144"/>
    </location>
</feature>
<dbReference type="OrthoDB" id="2864380at2759"/>
<feature type="compositionally biased region" description="Low complexity" evidence="1">
    <location>
        <begin position="342"/>
        <end position="358"/>
    </location>
</feature>